<comment type="caution">
    <text evidence="1">The sequence shown here is derived from an EMBL/GenBank/DDBJ whole genome shotgun (WGS) entry which is preliminary data.</text>
</comment>
<sequence>MTDVITLGISGWFTPHGTLYHEEGRTLDEIAPEDWANLLAHADAIDFFTRPDPARPAADARIFHLTITDGERSRELAVNDPFEAPELALLIRLTRRAMRDRLVLTPETLSEEALEALRASLREAGQD</sequence>
<organism evidence="1 2">
    <name type="scientific">Sphingomonas hominis</name>
    <dbReference type="NCBI Taxonomy" id="2741495"/>
    <lineage>
        <taxon>Bacteria</taxon>
        <taxon>Pseudomonadati</taxon>
        <taxon>Pseudomonadota</taxon>
        <taxon>Alphaproteobacteria</taxon>
        <taxon>Sphingomonadales</taxon>
        <taxon>Sphingomonadaceae</taxon>
        <taxon>Sphingomonas</taxon>
    </lineage>
</organism>
<protein>
    <submittedName>
        <fullName evidence="1">Uncharacterized protein</fullName>
    </submittedName>
</protein>
<evidence type="ECO:0000313" key="1">
    <source>
        <dbReference type="EMBL" id="NTS66478.1"/>
    </source>
</evidence>
<dbReference type="RefSeq" id="WP_174195078.1">
    <property type="nucleotide sequence ID" value="NZ_JABULH010000008.1"/>
</dbReference>
<accession>A0ABX2JRK5</accession>
<evidence type="ECO:0000313" key="2">
    <source>
        <dbReference type="Proteomes" id="UP000621447"/>
    </source>
</evidence>
<reference evidence="1 2" key="1">
    <citation type="submission" date="2020-06" db="EMBL/GenBank/DDBJ databases">
        <title>Sphingomonas hominis sp. nov., a member of the Sphingomonas, isolated from the hair of a 22-year-old girl.</title>
        <authorList>
            <person name="Zhang D.-F."/>
            <person name="Cui X.-W."/>
        </authorList>
    </citation>
    <scope>NUCLEOTIDE SEQUENCE [LARGE SCALE GENOMIC DNA]</scope>
    <source>
        <strain evidence="1 2">HHU CXW</strain>
    </source>
</reference>
<gene>
    <name evidence="1" type="ORF">HRV97_15090</name>
</gene>
<dbReference type="Proteomes" id="UP000621447">
    <property type="component" value="Unassembled WGS sequence"/>
</dbReference>
<proteinExistence type="predicted"/>
<keyword evidence="2" id="KW-1185">Reference proteome</keyword>
<dbReference type="EMBL" id="JABULH010000008">
    <property type="protein sequence ID" value="NTS66478.1"/>
    <property type="molecule type" value="Genomic_DNA"/>
</dbReference>
<name>A0ABX2JRK5_9SPHN</name>